<comment type="caution">
    <text evidence="2">The sequence shown here is derived from an EMBL/GenBank/DDBJ whole genome shotgun (WGS) entry which is preliminary data.</text>
</comment>
<proteinExistence type="predicted"/>
<feature type="region of interest" description="Disordered" evidence="1">
    <location>
        <begin position="76"/>
        <end position="146"/>
    </location>
</feature>
<evidence type="ECO:0000313" key="3">
    <source>
        <dbReference type="Proteomes" id="UP000010411"/>
    </source>
</evidence>
<feature type="region of interest" description="Disordered" evidence="1">
    <location>
        <begin position="27"/>
        <end position="47"/>
    </location>
</feature>
<feature type="compositionally biased region" description="Basic and acidic residues" evidence="1">
    <location>
        <begin position="76"/>
        <end position="98"/>
    </location>
</feature>
<dbReference type="AlphaFoldDB" id="L1KIU6"/>
<feature type="compositionally biased region" description="Basic and acidic residues" evidence="1">
    <location>
        <begin position="109"/>
        <end position="146"/>
    </location>
</feature>
<feature type="non-terminal residue" evidence="2">
    <location>
        <position position="1"/>
    </location>
</feature>
<sequence>LGVVRRGSERFAAGFVEGRERVHERRPLLRRQARDDPGDLRPAASGDVLDGAAPLLREPEHGLATVGGMCLPVGEPGRDQPVDHAHRGGRRDLEDIGEGHQLGGTVSGQHHEHAELRQRHPLLDLGERPGGDGDQQSRRGEHRTGHHIDIVHALDRALRLRHTTFLPRREPHPLNSKEQIFHSHDPSMVQFGPRHHVVTAYLSSVRVPGPVDRRRRGHRLRRP</sequence>
<organism evidence="2 3">
    <name type="scientific">Streptomyces ipomoeae 91-03</name>
    <dbReference type="NCBI Taxonomy" id="698759"/>
    <lineage>
        <taxon>Bacteria</taxon>
        <taxon>Bacillati</taxon>
        <taxon>Actinomycetota</taxon>
        <taxon>Actinomycetes</taxon>
        <taxon>Kitasatosporales</taxon>
        <taxon>Streptomycetaceae</taxon>
        <taxon>Streptomyces</taxon>
    </lineage>
</organism>
<name>L1KIU6_9ACTN</name>
<dbReference type="EMBL" id="AEJC01000649">
    <property type="protein sequence ID" value="EKX60484.1"/>
    <property type="molecule type" value="Genomic_DNA"/>
</dbReference>
<feature type="compositionally biased region" description="Basic and acidic residues" evidence="1">
    <location>
        <begin position="27"/>
        <end position="39"/>
    </location>
</feature>
<protein>
    <submittedName>
        <fullName evidence="2">Uncharacterized protein</fullName>
    </submittedName>
</protein>
<gene>
    <name evidence="2" type="ORF">STRIP9103_00971</name>
</gene>
<evidence type="ECO:0000256" key="1">
    <source>
        <dbReference type="SAM" id="MobiDB-lite"/>
    </source>
</evidence>
<reference evidence="2 3" key="1">
    <citation type="submission" date="2012-11" db="EMBL/GenBank/DDBJ databases">
        <authorList>
            <person name="Huguet-Tapia J.C."/>
            <person name="Durkin A.S."/>
            <person name="Pettis G.S."/>
            <person name="Badger J.H."/>
        </authorList>
    </citation>
    <scope>NUCLEOTIDE SEQUENCE [LARGE SCALE GENOMIC DNA]</scope>
    <source>
        <strain evidence="2 3">91-03</strain>
    </source>
</reference>
<accession>L1KIU6</accession>
<evidence type="ECO:0000313" key="2">
    <source>
        <dbReference type="EMBL" id="EKX60484.1"/>
    </source>
</evidence>
<dbReference type="Proteomes" id="UP000010411">
    <property type="component" value="Unassembled WGS sequence"/>
</dbReference>
<keyword evidence="3" id="KW-1185">Reference proteome</keyword>